<evidence type="ECO:0000256" key="3">
    <source>
        <dbReference type="ARBA" id="ARBA00013368"/>
    </source>
</evidence>
<dbReference type="InParanoid" id="A0A545AVS5"/>
<dbReference type="Proteomes" id="UP000317982">
    <property type="component" value="Unassembled WGS sequence"/>
</dbReference>
<reference evidence="7 8" key="1">
    <citation type="submission" date="2019-07" db="EMBL/GenBank/DDBJ databases">
        <title>Cryptosporangium phraense sp. nov., isolated from plant litter.</title>
        <authorList>
            <person name="Suriyachadkun C."/>
        </authorList>
    </citation>
    <scope>NUCLEOTIDE SEQUENCE [LARGE SCALE GENOMIC DNA]</scope>
    <source>
        <strain evidence="7 8">A-T 5661</strain>
    </source>
</reference>
<accession>A0A545AVS5</accession>
<dbReference type="InterPro" id="IPR027417">
    <property type="entry name" value="P-loop_NTPase"/>
</dbReference>
<proteinExistence type="inferred from homology"/>
<dbReference type="PANTHER" id="PTHR32114:SF2">
    <property type="entry name" value="ABC TRANSPORTER ABCH.3"/>
    <property type="match status" value="1"/>
</dbReference>
<gene>
    <name evidence="7" type="ORF">FL583_10210</name>
</gene>
<feature type="domain" description="Rad50/SbcC-type AAA" evidence="6">
    <location>
        <begin position="6"/>
        <end position="206"/>
    </location>
</feature>
<feature type="coiled-coil region" evidence="4">
    <location>
        <begin position="242"/>
        <end position="269"/>
    </location>
</feature>
<dbReference type="EMBL" id="VIRS01000005">
    <property type="protein sequence ID" value="TQS45442.1"/>
    <property type="molecule type" value="Genomic_DNA"/>
</dbReference>
<name>A0A545AVS5_9ACTN</name>
<evidence type="ECO:0000259" key="6">
    <source>
        <dbReference type="Pfam" id="PF13476"/>
    </source>
</evidence>
<evidence type="ECO:0000256" key="4">
    <source>
        <dbReference type="SAM" id="Coils"/>
    </source>
</evidence>
<comment type="similarity">
    <text evidence="1">Belongs to the SMC family. SbcC subfamily.</text>
</comment>
<keyword evidence="8" id="KW-1185">Reference proteome</keyword>
<feature type="coiled-coil region" evidence="4">
    <location>
        <begin position="350"/>
        <end position="398"/>
    </location>
</feature>
<dbReference type="GO" id="GO:0006302">
    <property type="term" value="P:double-strand break repair"/>
    <property type="evidence" value="ECO:0007669"/>
    <property type="project" value="InterPro"/>
</dbReference>
<dbReference type="RefSeq" id="WP_142704307.1">
    <property type="nucleotide sequence ID" value="NZ_VIRS01000005.1"/>
</dbReference>
<dbReference type="PANTHER" id="PTHR32114">
    <property type="entry name" value="ABC TRANSPORTER ABCH.3"/>
    <property type="match status" value="1"/>
</dbReference>
<feature type="region of interest" description="Disordered" evidence="5">
    <location>
        <begin position="461"/>
        <end position="481"/>
    </location>
</feature>
<dbReference type="AlphaFoldDB" id="A0A545AVS5"/>
<organism evidence="7 8">
    <name type="scientific">Cryptosporangium phraense</name>
    <dbReference type="NCBI Taxonomy" id="2593070"/>
    <lineage>
        <taxon>Bacteria</taxon>
        <taxon>Bacillati</taxon>
        <taxon>Actinomycetota</taxon>
        <taxon>Actinomycetes</taxon>
        <taxon>Cryptosporangiales</taxon>
        <taxon>Cryptosporangiaceae</taxon>
        <taxon>Cryptosporangium</taxon>
    </lineage>
</organism>
<dbReference type="Gene3D" id="3.40.50.300">
    <property type="entry name" value="P-loop containing nucleotide triphosphate hydrolases"/>
    <property type="match status" value="2"/>
</dbReference>
<keyword evidence="4" id="KW-0175">Coiled coil</keyword>
<sequence>MRPVLLDLDGFGSFREPTTVDFADADYFALVGATGAGKSTVIDAITFALYGNVPRWDDKRLVKLALSPTANRGTVRLVFDVGSQRYVAVREMRRTAQGNVNVKNARLERLADSTSLGDLEDESDLVAADNEVTGAVERILGLTFEHFCTCVVLPQGDFAEFLHARAGDRQKILVKLLGLEVYDEIAKAANTEASREKQTAELLTDQLQRYGDATDEAQQAAEARIGALVEAEARVATALPTLTAAADEARSARQTVARLNQERELLTAVEVPAGLADLDAALRTARDASGRAATVLAEAETADSAARAALAAAPARGPLEAARRARRELDALAAARPGLLTAQSTAATRLAQADQQVAAADQVVEQARAAQLAAAAAAESARETVARLTRERDRLTAVEAPPGLAELDTRLRSAREASARAASAHAEAESADSAARAAVAAAPARGPVESARHARRELDRLIEGRPALHQHQADAERRRTEAEDAVRRAQEALEAARAAREAGARHRTAANLRPHLVAGEPCPVCEQSVATLPPPLAEEGGVAEAEAAVREAQRAADAASADRSAAAAAASAAESALATADAQALALQTTLADEKLRTTIHGDGAAAVEILTLDDLDRWLAARDALDVAARAADAELVAARAARADAERDVAKVGAEATGVRTALREARDGLAPFGAPGSLIDDVDDVAAGWAALATWAASAAGEREAALTGVSKESGAADTARVTAERTLAEASERLAAARKAHTDASRAEQRAAADLAAADRSAAALTEQLGDAPDAETLAATLAELDALDRTAREADGKLRAARTALGAAQRAEKEAYEQVATTVRGLIAIREPLVPLGAPAIPSDDPVGGWRAFAEWALAAADARTDQLEAAAAAVSAADSALTEREHALRTLLTDLAIELPPGAATPWAGAAGPSAAGAGGAGGAGARPLAEIAPAAVASALAEARGVERRISERRRESAELVERRDAAEAAQLVARQLGQLLRSDAFPRWLVASALDLLVAEASATLDDLSGGQFALTHEAGEFVIVDHADADSRRPVKTLSGGETFQASLALALALSAHVSTMAASGAARLDSIFLDEGFGTLDEATLEVVAATLENLAAGGDRMVGLVTHVAALAERVPVRFEVSRDQRTSTVTKVVQ</sequence>
<evidence type="ECO:0000256" key="5">
    <source>
        <dbReference type="SAM" id="MobiDB-lite"/>
    </source>
</evidence>
<evidence type="ECO:0000256" key="1">
    <source>
        <dbReference type="ARBA" id="ARBA00006930"/>
    </source>
</evidence>
<dbReference type="Pfam" id="PF13558">
    <property type="entry name" value="SbcC_Walker_B"/>
    <property type="match status" value="1"/>
</dbReference>
<evidence type="ECO:0000256" key="2">
    <source>
        <dbReference type="ARBA" id="ARBA00011322"/>
    </source>
</evidence>
<dbReference type="OrthoDB" id="9795626at2"/>
<comment type="caution">
    <text evidence="7">The sequence shown here is derived from an EMBL/GenBank/DDBJ whole genome shotgun (WGS) entry which is preliminary data.</text>
</comment>
<evidence type="ECO:0000313" key="8">
    <source>
        <dbReference type="Proteomes" id="UP000317982"/>
    </source>
</evidence>
<comment type="subunit">
    <text evidence="2">Heterodimer of SbcC and SbcD.</text>
</comment>
<feature type="coiled-coil region" evidence="4">
    <location>
        <begin position="724"/>
        <end position="751"/>
    </location>
</feature>
<evidence type="ECO:0000313" key="7">
    <source>
        <dbReference type="EMBL" id="TQS45442.1"/>
    </source>
</evidence>
<protein>
    <recommendedName>
        <fullName evidence="3">Nuclease SbcCD subunit C</fullName>
    </recommendedName>
</protein>
<dbReference type="SUPFAM" id="SSF52540">
    <property type="entry name" value="P-loop containing nucleoside triphosphate hydrolases"/>
    <property type="match status" value="1"/>
</dbReference>
<feature type="compositionally biased region" description="Basic and acidic residues" evidence="5">
    <location>
        <begin position="471"/>
        <end position="481"/>
    </location>
</feature>
<dbReference type="InterPro" id="IPR038729">
    <property type="entry name" value="Rad50/SbcC_AAA"/>
</dbReference>
<dbReference type="GO" id="GO:0016887">
    <property type="term" value="F:ATP hydrolysis activity"/>
    <property type="evidence" value="ECO:0007669"/>
    <property type="project" value="InterPro"/>
</dbReference>
<dbReference type="Pfam" id="PF13476">
    <property type="entry name" value="AAA_23"/>
    <property type="match status" value="1"/>
</dbReference>